<evidence type="ECO:0000313" key="2">
    <source>
        <dbReference type="Proteomes" id="UP000009135"/>
    </source>
</evidence>
<dbReference type="EMBL" id="CP003199">
    <property type="protein sequence ID" value="AEW45696.1"/>
    <property type="molecule type" value="Genomic_DNA"/>
</dbReference>
<dbReference type="OrthoDB" id="402678at2"/>
<protein>
    <submittedName>
        <fullName evidence="1">Uncharacterized protein</fullName>
    </submittedName>
</protein>
<accession>H6N7S4</accession>
<keyword evidence="2" id="KW-1185">Reference proteome</keyword>
<dbReference type="KEGG" id="mhe:MHC_04200"/>
<organism evidence="1 2">
    <name type="scientific">Mycoplasma haemocanis (strain Illinois)</name>
    <dbReference type="NCBI Taxonomy" id="1111676"/>
    <lineage>
        <taxon>Bacteria</taxon>
        <taxon>Bacillati</taxon>
        <taxon>Mycoplasmatota</taxon>
        <taxon>Mollicutes</taxon>
        <taxon>Mycoplasmataceae</taxon>
        <taxon>Mycoplasma</taxon>
    </lineage>
</organism>
<evidence type="ECO:0000313" key="1">
    <source>
        <dbReference type="EMBL" id="AEW45696.1"/>
    </source>
</evidence>
<sequence length="153" mass="17437">MSYKVIKMAILGSSASAIGGGLVSGYFALSEKDKIPQSSTPISKTSQKSCVIYDMEEPEGTINHRKFKKIKQKFEGKNAFLKALESKGNLWNKEELRKKVEAKCDQGEDSYIWWGKGYRPEETWIYARDMNENGVDWTKDSEVIKNSENILKK</sequence>
<gene>
    <name evidence="1" type="ordered locus">MHC_04200</name>
</gene>
<reference evidence="1 2" key="1">
    <citation type="journal article" date="2012" name="J. Bacteriol.">
        <title>Complete genome sequence of Mycoplasma haemocanis strain Illinois.</title>
        <authorList>
            <person name="do Nascimento N.C."/>
            <person name="Guimaraes A.M."/>
            <person name="Santos A.P."/>
            <person name="Sanmiguel P.J."/>
            <person name="Messick J.B."/>
        </authorList>
    </citation>
    <scope>NUCLEOTIDE SEQUENCE [LARGE SCALE GENOMIC DNA]</scope>
    <source>
        <strain evidence="1 2">Illinois</strain>
    </source>
</reference>
<name>H6N7S4_MYCHN</name>
<proteinExistence type="predicted"/>
<dbReference type="HOGENOM" id="CLU_111546_2_0_14"/>
<dbReference type="Proteomes" id="UP000009135">
    <property type="component" value="Chromosome"/>
</dbReference>
<dbReference type="AlphaFoldDB" id="H6N7S4"/>